<sequence>MDFKQRLEELHTIGLLMASFEAELKKDRQLYGFLPSALANVEQAHLKRIEELQGQQQAMLDLISKLDNPTYRRLLLERYQNGKSWKDVANLIGYSLPNTYRLHKKALECLENINEQEAS</sequence>
<proteinExistence type="predicted"/>
<accession>A0A4Y9FQA7</accession>
<name>A0A4Y9FQA7_STRAI</name>
<evidence type="ECO:0000313" key="1">
    <source>
        <dbReference type="EMBL" id="TFU30489.1"/>
    </source>
</evidence>
<dbReference type="AlphaFoldDB" id="A0A4Y9FQA7"/>
<dbReference type="EMBL" id="SPQA01000018">
    <property type="protein sequence ID" value="TFU30489.1"/>
    <property type="molecule type" value="Genomic_DNA"/>
</dbReference>
<dbReference type="Proteomes" id="UP000297747">
    <property type="component" value="Unassembled WGS sequence"/>
</dbReference>
<comment type="caution">
    <text evidence="1">The sequence shown here is derived from an EMBL/GenBank/DDBJ whole genome shotgun (WGS) entry which is preliminary data.</text>
</comment>
<dbReference type="SUPFAM" id="SSF88659">
    <property type="entry name" value="Sigma3 and sigma4 domains of RNA polymerase sigma factors"/>
    <property type="match status" value="1"/>
</dbReference>
<evidence type="ECO:0000313" key="2">
    <source>
        <dbReference type="Proteomes" id="UP000297747"/>
    </source>
</evidence>
<gene>
    <name evidence="1" type="ORF">E4U01_05925</name>
</gene>
<dbReference type="RefSeq" id="WP_135052920.1">
    <property type="nucleotide sequence ID" value="NZ_CAKOCW010000024.1"/>
</dbReference>
<organism evidence="1 2">
    <name type="scientific">Streptococcus acidominimus</name>
    <dbReference type="NCBI Taxonomy" id="1326"/>
    <lineage>
        <taxon>Bacteria</taxon>
        <taxon>Bacillati</taxon>
        <taxon>Bacillota</taxon>
        <taxon>Bacilli</taxon>
        <taxon>Lactobacillales</taxon>
        <taxon>Streptococcaceae</taxon>
        <taxon>Streptococcus</taxon>
    </lineage>
</organism>
<reference evidence="1 2" key="1">
    <citation type="submission" date="2019-03" db="EMBL/GenBank/DDBJ databases">
        <title>Diversity of the mouse oral microbiome.</title>
        <authorList>
            <person name="Joseph S."/>
            <person name="Aduse-Opoku J."/>
            <person name="Curtis M."/>
            <person name="Wade W."/>
            <person name="Hashim A."/>
        </authorList>
    </citation>
    <scope>NUCLEOTIDE SEQUENCE [LARGE SCALE GENOMIC DNA]</scope>
    <source>
        <strain evidence="1 2">HT4</strain>
    </source>
</reference>
<protein>
    <submittedName>
        <fullName evidence="1">Sigma-70 family RNA polymerase sigma factor</fullName>
    </submittedName>
</protein>
<dbReference type="InterPro" id="IPR013324">
    <property type="entry name" value="RNA_pol_sigma_r3/r4-like"/>
</dbReference>